<reference evidence="1" key="1">
    <citation type="submission" date="2021-12" db="EMBL/GenBank/DDBJ databases">
        <authorList>
            <person name="King R."/>
        </authorList>
    </citation>
    <scope>NUCLEOTIDE SEQUENCE</scope>
</reference>
<evidence type="ECO:0000313" key="2">
    <source>
        <dbReference type="Proteomes" id="UP001153292"/>
    </source>
</evidence>
<dbReference type="EMBL" id="OU963895">
    <property type="protein sequence ID" value="CAH0401985.1"/>
    <property type="molecule type" value="Genomic_DNA"/>
</dbReference>
<dbReference type="Proteomes" id="UP001153292">
    <property type="component" value="Chromosome 2"/>
</dbReference>
<accession>A0ABN8B1D8</accession>
<proteinExistence type="predicted"/>
<gene>
    <name evidence="1" type="ORF">CHILSU_LOCUS5222</name>
</gene>
<sequence>MSPHKFLDCTISSFSKIGNFKEGENCGKFRFQPNSEYTTTGCFQVTLDEKLDVLLPGTQLKVVVEIPTTSLVPFSEDIICKNMRMIRCFSLKETIKEMYYYLNNSTEVIEKIRDRNFTWKNVYIRRFLGVMARQMSHMARNIAVRLLNSVRSNWHYICFIYCFCNADPGNSTFGPLSYILPEGTIIDMSADHGVFMYSSEHNSYLLYGTKVGKGLHKISKSELLKGMLEGYKIIHPAIEANKLVGLRFLESNSSQLNEGEVRNAYIGGVLYTFVKDSSITYGMSATVNRHLEETIRRIEKQGKKVILGKRWLDTEELDYDHLSPEKKKKRGRWKKKA</sequence>
<organism evidence="1 2">
    <name type="scientific">Chilo suppressalis</name>
    <name type="common">Asiatic rice borer moth</name>
    <dbReference type="NCBI Taxonomy" id="168631"/>
    <lineage>
        <taxon>Eukaryota</taxon>
        <taxon>Metazoa</taxon>
        <taxon>Ecdysozoa</taxon>
        <taxon>Arthropoda</taxon>
        <taxon>Hexapoda</taxon>
        <taxon>Insecta</taxon>
        <taxon>Pterygota</taxon>
        <taxon>Neoptera</taxon>
        <taxon>Endopterygota</taxon>
        <taxon>Lepidoptera</taxon>
        <taxon>Glossata</taxon>
        <taxon>Ditrysia</taxon>
        <taxon>Pyraloidea</taxon>
        <taxon>Crambidae</taxon>
        <taxon>Crambinae</taxon>
        <taxon>Chilo</taxon>
    </lineage>
</organism>
<keyword evidence="2" id="KW-1185">Reference proteome</keyword>
<name>A0ABN8B1D8_CHISP</name>
<protein>
    <submittedName>
        <fullName evidence="1">Uncharacterized protein</fullName>
    </submittedName>
</protein>
<evidence type="ECO:0000313" key="1">
    <source>
        <dbReference type="EMBL" id="CAH0401985.1"/>
    </source>
</evidence>